<evidence type="ECO:0000313" key="2">
    <source>
        <dbReference type="Proteomes" id="UP000499080"/>
    </source>
</evidence>
<gene>
    <name evidence="1" type="ORF">AVEN_248_1</name>
</gene>
<dbReference type="OrthoDB" id="6626910at2759"/>
<keyword evidence="2" id="KW-1185">Reference proteome</keyword>
<dbReference type="Proteomes" id="UP000499080">
    <property type="component" value="Unassembled WGS sequence"/>
</dbReference>
<accession>A0A4Y2KKF7</accession>
<protein>
    <submittedName>
        <fullName evidence="1">Uncharacterized protein</fullName>
    </submittedName>
</protein>
<organism evidence="1 2">
    <name type="scientific">Araneus ventricosus</name>
    <name type="common">Orbweaver spider</name>
    <name type="synonym">Epeira ventricosa</name>
    <dbReference type="NCBI Taxonomy" id="182803"/>
    <lineage>
        <taxon>Eukaryota</taxon>
        <taxon>Metazoa</taxon>
        <taxon>Ecdysozoa</taxon>
        <taxon>Arthropoda</taxon>
        <taxon>Chelicerata</taxon>
        <taxon>Arachnida</taxon>
        <taxon>Araneae</taxon>
        <taxon>Araneomorphae</taxon>
        <taxon>Entelegynae</taxon>
        <taxon>Araneoidea</taxon>
        <taxon>Araneidae</taxon>
        <taxon>Araneus</taxon>
    </lineage>
</organism>
<reference evidence="1 2" key="1">
    <citation type="journal article" date="2019" name="Sci. Rep.">
        <title>Orb-weaving spider Araneus ventricosus genome elucidates the spidroin gene catalogue.</title>
        <authorList>
            <person name="Kono N."/>
            <person name="Nakamura H."/>
            <person name="Ohtoshi R."/>
            <person name="Moran D.A.P."/>
            <person name="Shinohara A."/>
            <person name="Yoshida Y."/>
            <person name="Fujiwara M."/>
            <person name="Mori M."/>
            <person name="Tomita M."/>
            <person name="Arakawa K."/>
        </authorList>
    </citation>
    <scope>NUCLEOTIDE SEQUENCE [LARGE SCALE GENOMIC DNA]</scope>
</reference>
<evidence type="ECO:0000313" key="1">
    <source>
        <dbReference type="EMBL" id="GBN02532.1"/>
    </source>
</evidence>
<dbReference type="AlphaFoldDB" id="A0A4Y2KKF7"/>
<proteinExistence type="predicted"/>
<comment type="caution">
    <text evidence="1">The sequence shown here is derived from an EMBL/GenBank/DDBJ whole genome shotgun (WGS) entry which is preliminary data.</text>
</comment>
<sequence>MTSEATPPSLNFLTTPEGGHLTLDEVNVFQTHLQASSFVESGLAFATHQSQSRNCPKTTAALKTMQIIKRNEFHLCWSNRNAKHIQTKDLAPLLKQGLRRKESGQITQNGNQNRMELSNKNVRQLQNDGIVDDCPGQQDVDKISKRIGNNPSLQKKIKPIPIKQNFPKCTVYCLEPEFTKEQMEAALLQSFGDVHKDLKVLFPIKRRPSKTHWVFQTPTHLAGSSGEDKILPLTGNPYSQRILE</sequence>
<dbReference type="EMBL" id="BGPR01004711">
    <property type="protein sequence ID" value="GBN02532.1"/>
    <property type="molecule type" value="Genomic_DNA"/>
</dbReference>
<name>A0A4Y2KKF7_ARAVE</name>